<dbReference type="Proteomes" id="UP001056730">
    <property type="component" value="Chromosome"/>
</dbReference>
<name>A0A9Q8Y2T1_9LACT</name>
<dbReference type="PROSITE" id="PS51257">
    <property type="entry name" value="PROKAR_LIPOPROTEIN"/>
    <property type="match status" value="1"/>
</dbReference>
<protein>
    <submittedName>
        <fullName evidence="1">Uncharacterized protein</fullName>
    </submittedName>
</protein>
<dbReference type="KEGG" id="lfo:LMK00_01245"/>
<dbReference type="EMBL" id="CP086395">
    <property type="protein sequence ID" value="USJ20645.1"/>
    <property type="molecule type" value="Genomic_DNA"/>
</dbReference>
<sequence>MKNIKFRIIILFFAVLLGCGVRTKAENTIAPDIKLDKDGDVHLFIPKDADKVFTNESDKVKYEVKKGATLSAETNQAEAFTVPVVVESEITNDGEEVTEGTTTYTSELNQAEQDTSHSIDNFSLTSTLPNIFGKKVSAASQNRVMWDRTAAVRFHVTITWVVSGGNVRLTRVTGGYTNYDNRTLVTRSSVTTATLGPRGAATGGFLNQVNTVNLASNRSWAVNRNYSYVKILSGSTYVGATYNATLRRGNSTWNFTTTNRAY</sequence>
<dbReference type="AlphaFoldDB" id="A0A9Q8Y2T1"/>
<proteinExistence type="predicted"/>
<dbReference type="RefSeq" id="WP_213432224.1">
    <property type="nucleotide sequence ID" value="NZ_CP086395.1"/>
</dbReference>
<accession>A0A9Q8Y2T1</accession>
<evidence type="ECO:0000313" key="2">
    <source>
        <dbReference type="Proteomes" id="UP001056730"/>
    </source>
</evidence>
<reference evidence="1" key="1">
    <citation type="journal article" date="2022" name="Front. Microbiol.">
        <title>Feed Insects as a Reservoir of Granadaene-Producing Lactococci.</title>
        <authorList>
            <person name="Neuzil-Bunesova V."/>
            <person name="Ramirez Garcia A."/>
            <person name="Modrackova N."/>
            <person name="Makovska M."/>
            <person name="Sabolova M."/>
            <person name="Sproer C."/>
            <person name="Bunk B."/>
            <person name="Blom J."/>
            <person name="Schwab C."/>
        </authorList>
    </citation>
    <scope>NUCLEOTIDE SEQUENCE</scope>
    <source>
        <strain evidence="1">I4/6O</strain>
    </source>
</reference>
<organism evidence="1 2">
    <name type="scientific">Lactococcus formosensis</name>
    <dbReference type="NCBI Taxonomy" id="1281486"/>
    <lineage>
        <taxon>Bacteria</taxon>
        <taxon>Bacillati</taxon>
        <taxon>Bacillota</taxon>
        <taxon>Bacilli</taxon>
        <taxon>Lactobacillales</taxon>
        <taxon>Streptococcaceae</taxon>
        <taxon>Lactococcus</taxon>
    </lineage>
</organism>
<gene>
    <name evidence="1" type="ORF">LMK00_01245</name>
</gene>
<evidence type="ECO:0000313" key="1">
    <source>
        <dbReference type="EMBL" id="USJ20645.1"/>
    </source>
</evidence>